<feature type="transmembrane region" description="Helical" evidence="1">
    <location>
        <begin position="33"/>
        <end position="54"/>
    </location>
</feature>
<protein>
    <submittedName>
        <fullName evidence="3">Uncharacterized protein</fullName>
    </submittedName>
</protein>
<evidence type="ECO:0000256" key="2">
    <source>
        <dbReference type="SAM" id="SignalP"/>
    </source>
</evidence>
<evidence type="ECO:0000313" key="4">
    <source>
        <dbReference type="Proteomes" id="UP001168620"/>
    </source>
</evidence>
<accession>A0ABT8FCJ6</accession>
<dbReference type="RefSeq" id="WP_300951336.1">
    <property type="nucleotide sequence ID" value="NZ_JAUHJQ010000002.1"/>
</dbReference>
<sequence length="122" mass="12057">MRALGAVVLLVAAAVACAALGLAVAVATVALHQLWWGLLLGAAAAVAAVLALPARWSTRPPFAVAYAAGLAAVLQERPEGDFVVPAGGAGYLLLGLALVLLVVSFATLPRPGRAAPASEPGT</sequence>
<name>A0ABT8FCJ6_9ACTN</name>
<dbReference type="Proteomes" id="UP001168620">
    <property type="component" value="Unassembled WGS sequence"/>
</dbReference>
<comment type="caution">
    <text evidence="3">The sequence shown here is derived from an EMBL/GenBank/DDBJ whole genome shotgun (WGS) entry which is preliminary data.</text>
</comment>
<organism evidence="3 4">
    <name type="scientific">Nocardioides oceani</name>
    <dbReference type="NCBI Taxonomy" id="3058369"/>
    <lineage>
        <taxon>Bacteria</taxon>
        <taxon>Bacillati</taxon>
        <taxon>Actinomycetota</taxon>
        <taxon>Actinomycetes</taxon>
        <taxon>Propionibacteriales</taxon>
        <taxon>Nocardioidaceae</taxon>
        <taxon>Nocardioides</taxon>
    </lineage>
</organism>
<keyword evidence="1" id="KW-0472">Membrane</keyword>
<feature type="signal peptide" evidence="2">
    <location>
        <begin position="1"/>
        <end position="18"/>
    </location>
</feature>
<dbReference type="EMBL" id="JAUHJQ010000002">
    <property type="protein sequence ID" value="MDN4172413.1"/>
    <property type="molecule type" value="Genomic_DNA"/>
</dbReference>
<keyword evidence="1" id="KW-1133">Transmembrane helix</keyword>
<evidence type="ECO:0000256" key="1">
    <source>
        <dbReference type="SAM" id="Phobius"/>
    </source>
</evidence>
<evidence type="ECO:0000313" key="3">
    <source>
        <dbReference type="EMBL" id="MDN4172413.1"/>
    </source>
</evidence>
<proteinExistence type="predicted"/>
<keyword evidence="4" id="KW-1185">Reference proteome</keyword>
<feature type="chain" id="PRO_5046587888" evidence="2">
    <location>
        <begin position="19"/>
        <end position="122"/>
    </location>
</feature>
<reference evidence="3" key="1">
    <citation type="submission" date="2023-06" db="EMBL/GenBank/DDBJ databases">
        <title>Draft genome sequence of Nocardioides sp. SOB77.</title>
        <authorList>
            <person name="Zhang G."/>
        </authorList>
    </citation>
    <scope>NUCLEOTIDE SEQUENCE</scope>
    <source>
        <strain evidence="3">SOB77</strain>
    </source>
</reference>
<feature type="transmembrane region" description="Helical" evidence="1">
    <location>
        <begin position="89"/>
        <end position="108"/>
    </location>
</feature>
<gene>
    <name evidence="3" type="ORF">QWY28_05625</name>
</gene>
<keyword evidence="1" id="KW-0812">Transmembrane</keyword>
<keyword evidence="2" id="KW-0732">Signal</keyword>
<dbReference type="PROSITE" id="PS51257">
    <property type="entry name" value="PROKAR_LIPOPROTEIN"/>
    <property type="match status" value="1"/>
</dbReference>